<protein>
    <submittedName>
        <fullName evidence="1">Uncharacterized protein</fullName>
    </submittedName>
</protein>
<organism evidence="1 2">
    <name type="scientific">Catharanthus roseus</name>
    <name type="common">Madagascar periwinkle</name>
    <name type="synonym">Vinca rosea</name>
    <dbReference type="NCBI Taxonomy" id="4058"/>
    <lineage>
        <taxon>Eukaryota</taxon>
        <taxon>Viridiplantae</taxon>
        <taxon>Streptophyta</taxon>
        <taxon>Embryophyta</taxon>
        <taxon>Tracheophyta</taxon>
        <taxon>Spermatophyta</taxon>
        <taxon>Magnoliopsida</taxon>
        <taxon>eudicotyledons</taxon>
        <taxon>Gunneridae</taxon>
        <taxon>Pentapetalae</taxon>
        <taxon>asterids</taxon>
        <taxon>lamiids</taxon>
        <taxon>Gentianales</taxon>
        <taxon>Apocynaceae</taxon>
        <taxon>Rauvolfioideae</taxon>
        <taxon>Vinceae</taxon>
        <taxon>Catharanthinae</taxon>
        <taxon>Catharanthus</taxon>
    </lineage>
</organism>
<reference evidence="2" key="1">
    <citation type="journal article" date="2023" name="Nat. Plants">
        <title>Single-cell RNA sequencing provides a high-resolution roadmap for understanding the multicellular compartmentation of specialized metabolism.</title>
        <authorList>
            <person name="Sun S."/>
            <person name="Shen X."/>
            <person name="Li Y."/>
            <person name="Li Y."/>
            <person name="Wang S."/>
            <person name="Li R."/>
            <person name="Zhang H."/>
            <person name="Shen G."/>
            <person name="Guo B."/>
            <person name="Wei J."/>
            <person name="Xu J."/>
            <person name="St-Pierre B."/>
            <person name="Chen S."/>
            <person name="Sun C."/>
        </authorList>
    </citation>
    <scope>NUCLEOTIDE SEQUENCE [LARGE SCALE GENOMIC DNA]</scope>
</reference>
<dbReference type="EMBL" id="CM044701">
    <property type="protein sequence ID" value="KAI5684495.1"/>
    <property type="molecule type" value="Genomic_DNA"/>
</dbReference>
<accession>A0ACC0CHX4</accession>
<evidence type="ECO:0000313" key="1">
    <source>
        <dbReference type="EMBL" id="KAI5684495.1"/>
    </source>
</evidence>
<comment type="caution">
    <text evidence="1">The sequence shown here is derived from an EMBL/GenBank/DDBJ whole genome shotgun (WGS) entry which is preliminary data.</text>
</comment>
<name>A0ACC0CHX4_CATRO</name>
<keyword evidence="2" id="KW-1185">Reference proteome</keyword>
<sequence>MESSTLLYTFLAVVLLSISLKLFPVSRRRRNLPPSPGLALPVIGHLHLIGKLLHRSLYDLSKKYGSVFSLQLGNRLVLVVSSPAAAEECFTKNDIVFANRPLFILGKYIGYNYTTMVGSPYGEHWRNLRRLAAVEIFSAGSLNRFLSIREDEVKQLLLSLYQSSGQDFGKVEMKSKLSELSFNVTMRMVAGKRYFGQDVDSDEAKLFRALIGEVFEHAGASNPGDFVPFLRWIDFKNYEKKVSKISQEMDAFLQRLIHESRINKNNVTMIDHLLSLQESQPEYYTDQIIKGIIMVLLLAGTDTSAVTVEWAMSLLLNHPETLEKARTEIETQVGSNRLIEEQDLPKLTYLHNIISETFRLCPAAPMLVPHESSDDCKVQGYDVPKGTILLVNAWAIHRDPEFWDEPTLFKPERHGGVELEPSKLMPFGMGRRSCPGSGLAQRVVGLTLGALIQCFEWKRIGEAKIDMAEGSGLTMPKAQPLEALCKPRNILHKVVSETS</sequence>
<gene>
    <name evidence="1" type="ORF">M9H77_05723</name>
</gene>
<dbReference type="Proteomes" id="UP001060085">
    <property type="component" value="Linkage Group LG01"/>
</dbReference>
<proteinExistence type="predicted"/>
<evidence type="ECO:0000313" key="2">
    <source>
        <dbReference type="Proteomes" id="UP001060085"/>
    </source>
</evidence>